<dbReference type="SUPFAM" id="SSF53448">
    <property type="entry name" value="Nucleotide-diphospho-sugar transferases"/>
    <property type="match status" value="1"/>
</dbReference>
<evidence type="ECO:0000313" key="1">
    <source>
        <dbReference type="EMBL" id="CAH1788257.1"/>
    </source>
</evidence>
<sequence>MKVLVLAAGYGTRLERDLKESTEYKHLIGVPKPLLPIGNKPLISHWYDTIEKTEEIDGVYVVTNAKNHKSFEEWAKGKANVELVCDGSTSNETRTGAVAAIGLTIEHFNINDSLIVIAGDTLFFDDFRLQGILESYKNIQGDQGAASMLVYTICSDDEVSKRGILETEGTRVCAFLEKPNPDNTESRKACPCFYVLHKESLPLVKQFLNEMKDLPLKSRDAPGNFISHLIQRHPVHAVEISGRYDVGGLQSYVTCHQHFLGRT</sequence>
<dbReference type="PANTHER" id="PTHR42883">
    <property type="entry name" value="GLUCOSE-1-PHOSPHATE THYMIDYLTRANSFERASE"/>
    <property type="match status" value="1"/>
</dbReference>
<proteinExistence type="predicted"/>
<dbReference type="AlphaFoldDB" id="A0A8J1Y3T1"/>
<dbReference type="PANTHER" id="PTHR42883:SF2">
    <property type="entry name" value="THYMIDYLYLTRANSFERASE"/>
    <property type="match status" value="1"/>
</dbReference>
<organism evidence="1 2">
    <name type="scientific">Owenia fusiformis</name>
    <name type="common">Polychaete worm</name>
    <dbReference type="NCBI Taxonomy" id="6347"/>
    <lineage>
        <taxon>Eukaryota</taxon>
        <taxon>Metazoa</taxon>
        <taxon>Spiralia</taxon>
        <taxon>Lophotrochozoa</taxon>
        <taxon>Annelida</taxon>
        <taxon>Polychaeta</taxon>
        <taxon>Sedentaria</taxon>
        <taxon>Canalipalpata</taxon>
        <taxon>Sabellida</taxon>
        <taxon>Oweniida</taxon>
        <taxon>Oweniidae</taxon>
        <taxon>Owenia</taxon>
    </lineage>
</organism>
<accession>A0A8J1Y3T1</accession>
<gene>
    <name evidence="1" type="ORF">OFUS_LOCUS13820</name>
</gene>
<protein>
    <submittedName>
        <fullName evidence="1">Uncharacterized protein</fullName>
    </submittedName>
</protein>
<dbReference type="InterPro" id="IPR005835">
    <property type="entry name" value="NTP_transferase_dom"/>
</dbReference>
<dbReference type="Pfam" id="PF00483">
    <property type="entry name" value="NTP_transferase"/>
    <property type="match status" value="1"/>
</dbReference>
<comment type="caution">
    <text evidence="1">The sequence shown here is derived from an EMBL/GenBank/DDBJ whole genome shotgun (WGS) entry which is preliminary data.</text>
</comment>
<name>A0A8J1Y3T1_OWEFU</name>
<dbReference type="Proteomes" id="UP000749559">
    <property type="component" value="Unassembled WGS sequence"/>
</dbReference>
<dbReference type="Gene3D" id="3.90.550.10">
    <property type="entry name" value="Spore Coat Polysaccharide Biosynthesis Protein SpsA, Chain A"/>
    <property type="match status" value="1"/>
</dbReference>
<evidence type="ECO:0000313" key="2">
    <source>
        <dbReference type="Proteomes" id="UP000749559"/>
    </source>
</evidence>
<keyword evidence="2" id="KW-1185">Reference proteome</keyword>
<dbReference type="OrthoDB" id="6339427at2759"/>
<dbReference type="InterPro" id="IPR029044">
    <property type="entry name" value="Nucleotide-diphossugar_trans"/>
</dbReference>
<reference evidence="1" key="1">
    <citation type="submission" date="2022-03" db="EMBL/GenBank/DDBJ databases">
        <authorList>
            <person name="Martin C."/>
        </authorList>
    </citation>
    <scope>NUCLEOTIDE SEQUENCE</scope>
</reference>
<dbReference type="EMBL" id="CAIIXF020000007">
    <property type="protein sequence ID" value="CAH1788257.1"/>
    <property type="molecule type" value="Genomic_DNA"/>
</dbReference>